<dbReference type="EMBL" id="JACAZE010000004">
    <property type="protein sequence ID" value="KAF7318521.1"/>
    <property type="molecule type" value="Genomic_DNA"/>
</dbReference>
<dbReference type="AlphaFoldDB" id="A0A8H6TKU3"/>
<keyword evidence="3" id="KW-1185">Reference proteome</keyword>
<organism evidence="2 3">
    <name type="scientific">Mycena chlorophos</name>
    <name type="common">Agaric fungus</name>
    <name type="synonym">Agaricus chlorophos</name>
    <dbReference type="NCBI Taxonomy" id="658473"/>
    <lineage>
        <taxon>Eukaryota</taxon>
        <taxon>Fungi</taxon>
        <taxon>Dikarya</taxon>
        <taxon>Basidiomycota</taxon>
        <taxon>Agaricomycotina</taxon>
        <taxon>Agaricomycetes</taxon>
        <taxon>Agaricomycetidae</taxon>
        <taxon>Agaricales</taxon>
        <taxon>Marasmiineae</taxon>
        <taxon>Mycenaceae</taxon>
        <taxon>Mycena</taxon>
    </lineage>
</organism>
<sequence>MGKPTYSTVPAAGDTSADSDGGAPTPVGEDSLVPVPPCGAARAIRADIFQATTGWSDVFIAEFTARSCVGLLFQNTSDALQDFVGALAKKHLEPDLSFMSQVDEKRELIFKKTTDKYPVVNTFKDRWPIMSVAIKLCKNKAETQKRANERLAQHVVQQSLVKLRSASLAPLRCLGVLDSELLESELSESNELASRWELAPISSGRMRRLKMPAAARQTRGLVLGFEVVPYTGTTLRIRPNTAPSEPKYGPAMAEDAAVMMDALEIEALDADVRIGLAAAADELWTRMSVITPSLNAYRPQQPPLSRLLESTPQMNCPYCSQVPWCPNCATECASECPGCDAPDCRSPNKPEYPTTYTFPGAHYPGDGTMKAKNAPRVPPSILITLFVLQVYYERPYAPPAAIRGHPYVRVPNTSLQSKRTAREAREQAPLLSVDELGNLLTGLVIADENDDPQSEEYSRLFSSREEVQDEAPDVPMSFAPVQSSEALPGLASMLSEALNEPGPPADTALPDLQPLECFPRSIGLGSFARRDREYSYEALDTATAAVVDAGRLLSSVKVPTEEPAVRARRSRTRYNAALSALYERVEAEARLVDAQIDVVGALLPKVEPTNEVEYDSEHHFVNGMALYDTVAQALTLLAVICHITIGINQDSCDFILSFVITIIRATMGIGTPSLRPNPKQEDVLKQLPPNLDAALRRFKLDPKTVIYAREVGIAFFHPWVDYDIATCHPDYRLPNPVKEIPQIRRIQSQLTVPVLPRGEADQPMPPSDSRAPIAITSEKLADNLKGSNVPALRFVAHSLGLDLTGVPASERFKKPYIDRLVAWRYLKPLSDNNYVPRAIDMSALKFIQRVIADTDTPGWIDSVPYNYGQSGAGTIKAAEWRILATIYVPIALVLLWNDGPVLEKRIVDMLDHSMALFSAVILVGRYTMTAERAALYRDLLKTWVDGLPVVHPHTRNHPVRPNIHVAFHIYDFLIAFGPIISWWCFPFERVIGFLQKMNTNNHIGGELETTLTRSFFRGAALRRWLRRPDCPRVIQELKALFDKTFPSYNPPRDSAPRST</sequence>
<evidence type="ECO:0000313" key="3">
    <source>
        <dbReference type="Proteomes" id="UP000613580"/>
    </source>
</evidence>
<gene>
    <name evidence="2" type="ORF">HMN09_00362000</name>
</gene>
<reference evidence="2" key="1">
    <citation type="submission" date="2020-05" db="EMBL/GenBank/DDBJ databases">
        <title>Mycena genomes resolve the evolution of fungal bioluminescence.</title>
        <authorList>
            <person name="Tsai I.J."/>
        </authorList>
    </citation>
    <scope>NUCLEOTIDE SEQUENCE</scope>
    <source>
        <strain evidence="2">110903Hualien_Pintung</strain>
    </source>
</reference>
<dbReference type="Proteomes" id="UP000613580">
    <property type="component" value="Unassembled WGS sequence"/>
</dbReference>
<protein>
    <submittedName>
        <fullName evidence="2">Uncharacterized protein</fullName>
    </submittedName>
</protein>
<evidence type="ECO:0000256" key="1">
    <source>
        <dbReference type="SAM" id="MobiDB-lite"/>
    </source>
</evidence>
<feature type="region of interest" description="Disordered" evidence="1">
    <location>
        <begin position="1"/>
        <end position="32"/>
    </location>
</feature>
<dbReference type="OrthoDB" id="3247418at2759"/>
<comment type="caution">
    <text evidence="2">The sequence shown here is derived from an EMBL/GenBank/DDBJ whole genome shotgun (WGS) entry which is preliminary data.</text>
</comment>
<proteinExistence type="predicted"/>
<evidence type="ECO:0000313" key="2">
    <source>
        <dbReference type="EMBL" id="KAF7318521.1"/>
    </source>
</evidence>
<accession>A0A8H6TKU3</accession>
<name>A0A8H6TKU3_MYCCL</name>